<feature type="non-terminal residue" evidence="1">
    <location>
        <position position="1"/>
    </location>
</feature>
<protein>
    <submittedName>
        <fullName evidence="1">Uncharacterized protein</fullName>
    </submittedName>
</protein>
<sequence length="70" mass="8161">WACAMPEELSIVPKGLVCLANLDTRHQPVHRSIWELLDKEKPSAQLRYRLVDIDEQYPHSKAKVSLSFFR</sequence>
<evidence type="ECO:0000313" key="2">
    <source>
        <dbReference type="Proteomes" id="UP000681720"/>
    </source>
</evidence>
<evidence type="ECO:0000313" key="1">
    <source>
        <dbReference type="EMBL" id="CAF4934626.1"/>
    </source>
</evidence>
<dbReference type="AlphaFoldDB" id="A0A8S3CMU9"/>
<accession>A0A8S3CMU9</accession>
<dbReference type="Proteomes" id="UP000681720">
    <property type="component" value="Unassembled WGS sequence"/>
</dbReference>
<comment type="caution">
    <text evidence="1">The sequence shown here is derived from an EMBL/GenBank/DDBJ whole genome shotgun (WGS) entry which is preliminary data.</text>
</comment>
<gene>
    <name evidence="1" type="ORF">GIL414_LOCUS53489</name>
</gene>
<reference evidence="1" key="1">
    <citation type="submission" date="2021-02" db="EMBL/GenBank/DDBJ databases">
        <authorList>
            <person name="Nowell W R."/>
        </authorList>
    </citation>
    <scope>NUCLEOTIDE SEQUENCE</scope>
</reference>
<proteinExistence type="predicted"/>
<organism evidence="1 2">
    <name type="scientific">Rotaria magnacalcarata</name>
    <dbReference type="NCBI Taxonomy" id="392030"/>
    <lineage>
        <taxon>Eukaryota</taxon>
        <taxon>Metazoa</taxon>
        <taxon>Spiralia</taxon>
        <taxon>Gnathifera</taxon>
        <taxon>Rotifera</taxon>
        <taxon>Eurotatoria</taxon>
        <taxon>Bdelloidea</taxon>
        <taxon>Philodinida</taxon>
        <taxon>Philodinidae</taxon>
        <taxon>Rotaria</taxon>
    </lineage>
</organism>
<name>A0A8S3CMU9_9BILA</name>
<dbReference type="EMBL" id="CAJOBJ010185578">
    <property type="protein sequence ID" value="CAF4934626.1"/>
    <property type="molecule type" value="Genomic_DNA"/>
</dbReference>